<keyword evidence="16" id="KW-1185">Reference proteome</keyword>
<evidence type="ECO:0000256" key="4">
    <source>
        <dbReference type="ARBA" id="ARBA00022722"/>
    </source>
</evidence>
<dbReference type="InterPro" id="IPR041412">
    <property type="entry name" value="Xrn1_helical"/>
</dbReference>
<dbReference type="Pfam" id="PF03159">
    <property type="entry name" value="XRN_N"/>
    <property type="match status" value="1"/>
</dbReference>
<evidence type="ECO:0000259" key="13">
    <source>
        <dbReference type="Pfam" id="PF03159"/>
    </source>
</evidence>
<dbReference type="Gene3D" id="1.25.40.1050">
    <property type="match status" value="1"/>
</dbReference>
<dbReference type="InterPro" id="IPR027073">
    <property type="entry name" value="5_3_exoribonuclease"/>
</dbReference>
<keyword evidence="9 11" id="KW-0269">Exonuclease</keyword>
<dbReference type="GO" id="GO:0000956">
    <property type="term" value="P:nuclear-transcribed mRNA catabolic process"/>
    <property type="evidence" value="ECO:0007669"/>
    <property type="project" value="TreeGrafter"/>
</dbReference>
<dbReference type="EMBL" id="LJIJ01000097">
    <property type="protein sequence ID" value="ODN02741.1"/>
    <property type="molecule type" value="Genomic_DNA"/>
</dbReference>
<keyword evidence="8" id="KW-0862">Zinc</keyword>
<organism evidence="15 16">
    <name type="scientific">Orchesella cincta</name>
    <name type="common">Springtail</name>
    <name type="synonym">Podura cincta</name>
    <dbReference type="NCBI Taxonomy" id="48709"/>
    <lineage>
        <taxon>Eukaryota</taxon>
        <taxon>Metazoa</taxon>
        <taxon>Ecdysozoa</taxon>
        <taxon>Arthropoda</taxon>
        <taxon>Hexapoda</taxon>
        <taxon>Collembola</taxon>
        <taxon>Entomobryomorpha</taxon>
        <taxon>Entomobryoidea</taxon>
        <taxon>Orchesellidae</taxon>
        <taxon>Orchesellinae</taxon>
        <taxon>Orchesella</taxon>
    </lineage>
</organism>
<dbReference type="GO" id="GO:0005634">
    <property type="term" value="C:nucleus"/>
    <property type="evidence" value="ECO:0007669"/>
    <property type="project" value="UniProtKB-SubCell"/>
</dbReference>
<accession>A0A1D2NBX7</accession>
<feature type="compositionally biased region" description="Gly residues" evidence="12">
    <location>
        <begin position="907"/>
        <end position="918"/>
    </location>
</feature>
<evidence type="ECO:0000256" key="1">
    <source>
        <dbReference type="ARBA" id="ARBA00004123"/>
    </source>
</evidence>
<keyword evidence="4 11" id="KW-0540">Nuclease</keyword>
<dbReference type="PANTHER" id="PTHR12341">
    <property type="entry name" value="5'-&gt;3' EXORIBONUCLEASE"/>
    <property type="match status" value="1"/>
</dbReference>
<evidence type="ECO:0000259" key="14">
    <source>
        <dbReference type="Pfam" id="PF17846"/>
    </source>
</evidence>
<dbReference type="CDD" id="cd18673">
    <property type="entry name" value="PIN_XRN1-2-like"/>
    <property type="match status" value="1"/>
</dbReference>
<evidence type="ECO:0000256" key="5">
    <source>
        <dbReference type="ARBA" id="ARBA00022723"/>
    </source>
</evidence>
<evidence type="ECO:0000256" key="7">
    <source>
        <dbReference type="ARBA" id="ARBA00022801"/>
    </source>
</evidence>
<comment type="function">
    <text evidence="11">Possesses 5'-&gt;3' exoribonuclease activity. May promote termination of transcription by RNA polymerase II.</text>
</comment>
<feature type="domain" description="Xrn1 helical" evidence="14">
    <location>
        <begin position="325"/>
        <end position="826"/>
    </location>
</feature>
<dbReference type="GO" id="GO:0006397">
    <property type="term" value="P:mRNA processing"/>
    <property type="evidence" value="ECO:0007669"/>
    <property type="project" value="UniProtKB-UniRule"/>
</dbReference>
<dbReference type="PIRSF" id="PIRSF037239">
    <property type="entry name" value="Exonuclease_Xrn2"/>
    <property type="match status" value="1"/>
</dbReference>
<name>A0A1D2NBX7_ORCCI</name>
<feature type="compositionally biased region" description="Basic and acidic residues" evidence="12">
    <location>
        <begin position="1020"/>
        <end position="1038"/>
    </location>
</feature>
<keyword evidence="6" id="KW-0863">Zinc-finger</keyword>
<keyword evidence="5" id="KW-0479">Metal-binding</keyword>
<dbReference type="OMA" id="ITHDMVV"/>
<proteinExistence type="inferred from homology"/>
<keyword evidence="7 11" id="KW-0378">Hydrolase</keyword>
<feature type="compositionally biased region" description="Low complexity" evidence="12">
    <location>
        <begin position="515"/>
        <end position="531"/>
    </location>
</feature>
<reference evidence="15 16" key="1">
    <citation type="journal article" date="2016" name="Genome Biol. Evol.">
        <title>Gene Family Evolution Reflects Adaptation to Soil Environmental Stressors in the Genome of the Collembolan Orchesella cincta.</title>
        <authorList>
            <person name="Faddeeva-Vakhrusheva A."/>
            <person name="Derks M.F."/>
            <person name="Anvar S.Y."/>
            <person name="Agamennone V."/>
            <person name="Suring W."/>
            <person name="Smit S."/>
            <person name="van Straalen N.M."/>
            <person name="Roelofs D."/>
        </authorList>
    </citation>
    <scope>NUCLEOTIDE SEQUENCE [LARGE SCALE GENOMIC DNA]</scope>
    <source>
        <tissue evidence="15">Mixed pool</tissue>
    </source>
</reference>
<dbReference type="GO" id="GO:0003723">
    <property type="term" value="F:RNA binding"/>
    <property type="evidence" value="ECO:0007669"/>
    <property type="project" value="TreeGrafter"/>
</dbReference>
<keyword evidence="10" id="KW-0539">Nucleus</keyword>
<feature type="compositionally biased region" description="Gly residues" evidence="12">
    <location>
        <begin position="938"/>
        <end position="949"/>
    </location>
</feature>
<feature type="region of interest" description="Disordered" evidence="12">
    <location>
        <begin position="868"/>
        <end position="1062"/>
    </location>
</feature>
<evidence type="ECO:0000256" key="8">
    <source>
        <dbReference type="ARBA" id="ARBA00022833"/>
    </source>
</evidence>
<protein>
    <recommendedName>
        <fullName evidence="11">5'-3' exoribonuclease</fullName>
        <ecNumber evidence="11">3.1.13.-</ecNumber>
    </recommendedName>
</protein>
<evidence type="ECO:0000313" key="16">
    <source>
        <dbReference type="Proteomes" id="UP000094527"/>
    </source>
</evidence>
<evidence type="ECO:0000256" key="6">
    <source>
        <dbReference type="ARBA" id="ARBA00022771"/>
    </source>
</evidence>
<comment type="similarity">
    <text evidence="2 11">Belongs to the 5'-3' exonuclease family. XRN2/RAT1 subfamily.</text>
</comment>
<feature type="compositionally biased region" description="Polar residues" evidence="12">
    <location>
        <begin position="492"/>
        <end position="507"/>
    </location>
</feature>
<dbReference type="InterPro" id="IPR004859">
    <property type="entry name" value="Xrn1_N"/>
</dbReference>
<feature type="region of interest" description="Disordered" evidence="12">
    <location>
        <begin position="487"/>
        <end position="545"/>
    </location>
</feature>
<feature type="compositionally biased region" description="Basic and acidic residues" evidence="12">
    <location>
        <begin position="897"/>
        <end position="906"/>
    </location>
</feature>
<evidence type="ECO:0000256" key="9">
    <source>
        <dbReference type="ARBA" id="ARBA00022839"/>
    </source>
</evidence>
<dbReference type="Gene3D" id="3.40.50.12390">
    <property type="match status" value="2"/>
</dbReference>
<dbReference type="FunFam" id="3.40.50.12390:FF:000003">
    <property type="entry name" value="5'-3' exoribonuclease"/>
    <property type="match status" value="1"/>
</dbReference>
<dbReference type="GO" id="GO:0004534">
    <property type="term" value="F:5'-3' RNA exonuclease activity"/>
    <property type="evidence" value="ECO:0007669"/>
    <property type="project" value="UniProtKB-UniRule"/>
</dbReference>
<dbReference type="FunFam" id="3.40.50.12390:FF:000001">
    <property type="entry name" value="5'-3' exoribonuclease"/>
    <property type="match status" value="1"/>
</dbReference>
<dbReference type="EC" id="3.1.13.-" evidence="11"/>
<keyword evidence="3 11" id="KW-0507">mRNA processing</keyword>
<dbReference type="InterPro" id="IPR017151">
    <property type="entry name" value="Xrn2/3/4"/>
</dbReference>
<dbReference type="Proteomes" id="UP000094527">
    <property type="component" value="Unassembled WGS sequence"/>
</dbReference>
<dbReference type="GO" id="GO:0008270">
    <property type="term" value="F:zinc ion binding"/>
    <property type="evidence" value="ECO:0007669"/>
    <property type="project" value="UniProtKB-KW"/>
</dbReference>
<dbReference type="FunFam" id="1.25.40.1050:FF:000002">
    <property type="entry name" value="5'-3' exoribonuclease"/>
    <property type="match status" value="1"/>
</dbReference>
<dbReference type="STRING" id="48709.A0A1D2NBX7"/>
<feature type="compositionally biased region" description="Low complexity" evidence="12">
    <location>
        <begin position="950"/>
        <end position="1019"/>
    </location>
</feature>
<evidence type="ECO:0000256" key="2">
    <source>
        <dbReference type="ARBA" id="ARBA00006994"/>
    </source>
</evidence>
<feature type="domain" description="Xrn1 N-terminal" evidence="13">
    <location>
        <begin position="1"/>
        <end position="255"/>
    </location>
</feature>
<feature type="compositionally biased region" description="Low complexity" evidence="12">
    <location>
        <begin position="1048"/>
        <end position="1062"/>
    </location>
</feature>
<comment type="subcellular location">
    <subcellularLocation>
        <location evidence="1">Nucleus</location>
    </subcellularLocation>
</comment>
<evidence type="ECO:0000256" key="11">
    <source>
        <dbReference type="PIRNR" id="PIRNR037239"/>
    </source>
</evidence>
<sequence length="1062" mass="119876">MGVPAFFRWLTKKYPSVIVHCIEDKQQQVDGTEIPVDSSQPNPNGVEFDNLYLDMNGIIHPCTHPEDKPAPKNEDEMMIAIFECIDRLFRIVRPRKVLYMAIDGVAPRAKMNQQRSRRFRASKESTEKIKEMDRIREDLMARGCELPPPKPKEDHFDSNCITPGTPFMDRLSKCLHYYVHDRLNNDPGWKGIKVILSDANVPGEGEHKIMDYIRRQRAQPDHDPNTSHCLCGADADLIMLALATHEPNFTIIREEFKPNKPRPCEICNQVGHEMKDCLGLEKEVCGEHDEIAAPSGSEVEFIFVRINVLREYLEKELQMPNLPFKYDLERAVDDWVFMCFFVGNDFLPHLPSLEIREGAIDRLVELYKKTVYKTGGWLTDSGVPDLTRVQLIMSDLGEVEDDIFRNRHSTEQRMKANRKRRKQQDANCYNRPAFIPEGQFAPVVIGSNPSPVQQARQEAYQMRVNGMYGSSDGRSNRDAALALKSMLRESPGASSDSKNSSDGNASESAGHPGYSSSTASPSASSPGQSPAMKRKTEDSDDEANDEVRLWEDGFKDRYYESKFDVGADNFEFRAEVARQYVRGLSWVLRYYYQGCASWKWYFPYHYAPFASDFLNVGDLSTEFEKATVPFNPLEQLMGVFPAASRSHVPEPWTILMTDPESPIIDFYPEDFQIDLNGKKFAWQGVALLPFVEEGRLKEALKPLHDKLTEEEKRRNVRGDDRLYIRKGHSGYDFLVGLYENSFDKNEEAPIDATLFQGANGFVLVSEDNVPFKGALTSPIRGQLDIVENQVACVRYRDPKYDDDYVFPAVRLSAAVDPPKVLKPGDLTGEQSRNWRPMVGMAHSNQRASLGASGHRIMAHEGYDRRERHGQYSNMAPPGGNNSYVQRHERSYQQNRNRPYDANDRRGGGGNSYNRGRGGYNSWNNSGSGGDNSRSRDYGYGGGSSQGNYGGNNYRGNSDSNQRGRNYGGNNYSSQSYGYTTASGSGYTPSSSSEYDSNQQGRYGSGPNSYGYSSGSTSHSQRGDRQDQRNDRGTGRRQEGYYSAGYFTGDGNNSSGSGSRRYQ</sequence>
<evidence type="ECO:0000313" key="15">
    <source>
        <dbReference type="EMBL" id="ODN02741.1"/>
    </source>
</evidence>
<comment type="caution">
    <text evidence="15">The sequence shown here is derived from an EMBL/GenBank/DDBJ whole genome shotgun (WGS) entry which is preliminary data.</text>
</comment>
<dbReference type="Pfam" id="PF17846">
    <property type="entry name" value="XRN_M"/>
    <property type="match status" value="1"/>
</dbReference>
<dbReference type="OrthoDB" id="372487at2759"/>
<dbReference type="AlphaFoldDB" id="A0A1D2NBX7"/>
<dbReference type="PANTHER" id="PTHR12341:SF41">
    <property type="entry name" value="5'-3' EXORIBONUCLEASE 2"/>
    <property type="match status" value="1"/>
</dbReference>
<evidence type="ECO:0000256" key="3">
    <source>
        <dbReference type="ARBA" id="ARBA00022664"/>
    </source>
</evidence>
<gene>
    <name evidence="15" type="ORF">Ocin01_03955</name>
</gene>
<evidence type="ECO:0000256" key="12">
    <source>
        <dbReference type="SAM" id="MobiDB-lite"/>
    </source>
</evidence>
<evidence type="ECO:0000256" key="10">
    <source>
        <dbReference type="ARBA" id="ARBA00023242"/>
    </source>
</evidence>